<proteinExistence type="predicted"/>
<protein>
    <recommendedName>
        <fullName evidence="4">Secreted protein</fullName>
    </recommendedName>
</protein>
<name>A0A6B0UU99_IXORI</name>
<feature type="transmembrane region" description="Helical" evidence="1">
    <location>
        <begin position="97"/>
        <end position="115"/>
    </location>
</feature>
<evidence type="ECO:0000313" key="3">
    <source>
        <dbReference type="EMBL" id="MXU92858.1"/>
    </source>
</evidence>
<sequence>MCALLGRGLLCFSFLSLISLRAARDPGIKLCRAKKEKKLLFVFFFSLNSVDFFFCRLSQAVLLCLGESFTAYLFYLLARDAQTQNQTALCKKKKKAFFLWIFFCRLLQAVLFRFAEARASRHLFLNSLRATRNPKSRL</sequence>
<accession>A0A6B0UU99</accession>
<evidence type="ECO:0008006" key="4">
    <source>
        <dbReference type="Google" id="ProtNLM"/>
    </source>
</evidence>
<reference evidence="3" key="1">
    <citation type="submission" date="2019-12" db="EMBL/GenBank/DDBJ databases">
        <title>An insight into the sialome of adult female Ixodes ricinus ticks feeding for 6 days.</title>
        <authorList>
            <person name="Perner J."/>
            <person name="Ribeiro J.M.C."/>
        </authorList>
    </citation>
    <scope>NUCLEOTIDE SEQUENCE</scope>
    <source>
        <strain evidence="3">Semi-engorged</strain>
        <tissue evidence="3">Salivary glands</tissue>
    </source>
</reference>
<feature type="signal peptide" evidence="2">
    <location>
        <begin position="1"/>
        <end position="23"/>
    </location>
</feature>
<evidence type="ECO:0000256" key="2">
    <source>
        <dbReference type="SAM" id="SignalP"/>
    </source>
</evidence>
<keyword evidence="2" id="KW-0732">Signal</keyword>
<feature type="chain" id="PRO_5025685065" description="Secreted protein" evidence="2">
    <location>
        <begin position="24"/>
        <end position="138"/>
    </location>
</feature>
<evidence type="ECO:0000256" key="1">
    <source>
        <dbReference type="SAM" id="Phobius"/>
    </source>
</evidence>
<feature type="transmembrane region" description="Helical" evidence="1">
    <location>
        <begin position="57"/>
        <end position="77"/>
    </location>
</feature>
<keyword evidence="1" id="KW-0812">Transmembrane</keyword>
<organism evidence="3">
    <name type="scientific">Ixodes ricinus</name>
    <name type="common">Common tick</name>
    <name type="synonym">Acarus ricinus</name>
    <dbReference type="NCBI Taxonomy" id="34613"/>
    <lineage>
        <taxon>Eukaryota</taxon>
        <taxon>Metazoa</taxon>
        <taxon>Ecdysozoa</taxon>
        <taxon>Arthropoda</taxon>
        <taxon>Chelicerata</taxon>
        <taxon>Arachnida</taxon>
        <taxon>Acari</taxon>
        <taxon>Parasitiformes</taxon>
        <taxon>Ixodida</taxon>
        <taxon>Ixodoidea</taxon>
        <taxon>Ixodidae</taxon>
        <taxon>Ixodinae</taxon>
        <taxon>Ixodes</taxon>
    </lineage>
</organism>
<dbReference type="AlphaFoldDB" id="A0A6B0UU99"/>
<keyword evidence="1" id="KW-0472">Membrane</keyword>
<dbReference type="EMBL" id="GIFC01010775">
    <property type="protein sequence ID" value="MXU92858.1"/>
    <property type="molecule type" value="Transcribed_RNA"/>
</dbReference>
<keyword evidence="1" id="KW-1133">Transmembrane helix</keyword>